<evidence type="ECO:0000256" key="2">
    <source>
        <dbReference type="ARBA" id="ARBA00023295"/>
    </source>
</evidence>
<sequence length="129" mass="14906">IGDFYCFPYLNNMDVAKVPEWAKSTIWYQIFPDRFCNGDKSIDPENVEPWGTEPTGKNFMGGDLQGVIDKLDYLYDLGITGLYFCPIFKATTNHRYDTIDYLEVDPTLGDKKTFKKLVDEAHKRGMKIM</sequence>
<dbReference type="Gene3D" id="3.20.20.80">
    <property type="entry name" value="Glycosidases"/>
    <property type="match status" value="1"/>
</dbReference>
<comment type="caution">
    <text evidence="4">The sequence shown here is derived from an EMBL/GenBank/DDBJ whole genome shotgun (WGS) entry which is preliminary data.</text>
</comment>
<reference evidence="4" key="1">
    <citation type="submission" date="2019-11" db="EMBL/GenBank/DDBJ databases">
        <title>Characterization of Clostridium perfringens isolates from swine manure treated agricultural soils.</title>
        <authorList>
            <person name="Wushke S.T."/>
        </authorList>
    </citation>
    <scope>NUCLEOTIDE SEQUENCE</scope>
    <source>
        <strain evidence="4">X15</strain>
    </source>
</reference>
<proteinExistence type="predicted"/>
<dbReference type="GO" id="GO:0005975">
    <property type="term" value="P:carbohydrate metabolic process"/>
    <property type="evidence" value="ECO:0007669"/>
    <property type="project" value="InterPro"/>
</dbReference>
<keyword evidence="1" id="KW-0378">Hydrolase</keyword>
<feature type="domain" description="Glycosyl hydrolase family 13 catalytic" evidence="3">
    <location>
        <begin position="29"/>
        <end position="129"/>
    </location>
</feature>
<dbReference type="InterPro" id="IPR017853">
    <property type="entry name" value="GH"/>
</dbReference>
<dbReference type="EMBL" id="WNVG01001532">
    <property type="protein sequence ID" value="MDZ5035337.1"/>
    <property type="molecule type" value="Genomic_DNA"/>
</dbReference>
<dbReference type="SUPFAM" id="SSF51445">
    <property type="entry name" value="(Trans)glycosidases"/>
    <property type="match status" value="1"/>
</dbReference>
<evidence type="ECO:0000256" key="1">
    <source>
        <dbReference type="ARBA" id="ARBA00022801"/>
    </source>
</evidence>
<dbReference type="Pfam" id="PF00128">
    <property type="entry name" value="Alpha-amylase"/>
    <property type="match status" value="1"/>
</dbReference>
<evidence type="ECO:0000259" key="3">
    <source>
        <dbReference type="Pfam" id="PF00128"/>
    </source>
</evidence>
<protein>
    <submittedName>
        <fullName evidence="4">Alpha-glycosidase</fullName>
    </submittedName>
</protein>
<evidence type="ECO:0000313" key="5">
    <source>
        <dbReference type="Proteomes" id="UP001289066"/>
    </source>
</evidence>
<evidence type="ECO:0000313" key="4">
    <source>
        <dbReference type="EMBL" id="MDZ5035337.1"/>
    </source>
</evidence>
<gene>
    <name evidence="4" type="ORF">GNF81_21900</name>
</gene>
<dbReference type="Proteomes" id="UP001289066">
    <property type="component" value="Unassembled WGS sequence"/>
</dbReference>
<dbReference type="PANTHER" id="PTHR10357:SF210">
    <property type="entry name" value="MALTODEXTRIN GLUCOSIDASE"/>
    <property type="match status" value="1"/>
</dbReference>
<feature type="non-terminal residue" evidence="4">
    <location>
        <position position="1"/>
    </location>
</feature>
<organism evidence="4 5">
    <name type="scientific">Clostridium perfringens</name>
    <dbReference type="NCBI Taxonomy" id="1502"/>
    <lineage>
        <taxon>Bacteria</taxon>
        <taxon>Bacillati</taxon>
        <taxon>Bacillota</taxon>
        <taxon>Clostridia</taxon>
        <taxon>Eubacteriales</taxon>
        <taxon>Clostridiaceae</taxon>
        <taxon>Clostridium</taxon>
    </lineage>
</organism>
<name>A0AAW9JA99_CLOPF</name>
<feature type="non-terminal residue" evidence="4">
    <location>
        <position position="129"/>
    </location>
</feature>
<dbReference type="InterPro" id="IPR006047">
    <property type="entry name" value="GH13_cat_dom"/>
</dbReference>
<accession>A0AAW9JA99</accession>
<dbReference type="GO" id="GO:0016798">
    <property type="term" value="F:hydrolase activity, acting on glycosyl bonds"/>
    <property type="evidence" value="ECO:0007669"/>
    <property type="project" value="UniProtKB-KW"/>
</dbReference>
<keyword evidence="2" id="KW-0326">Glycosidase</keyword>
<dbReference type="PANTHER" id="PTHR10357">
    <property type="entry name" value="ALPHA-AMYLASE FAMILY MEMBER"/>
    <property type="match status" value="1"/>
</dbReference>
<dbReference type="AlphaFoldDB" id="A0AAW9JA99"/>